<evidence type="ECO:0000259" key="16">
    <source>
        <dbReference type="PROSITE" id="PS51198"/>
    </source>
</evidence>
<dbReference type="RefSeq" id="WP_318600072.1">
    <property type="nucleotide sequence ID" value="NZ_JAWSTH010000095.1"/>
</dbReference>
<dbReference type="Gene3D" id="1.10.486.10">
    <property type="entry name" value="PCRA, domain 4"/>
    <property type="match status" value="1"/>
</dbReference>
<evidence type="ECO:0000256" key="14">
    <source>
        <dbReference type="ARBA" id="ARBA00048988"/>
    </source>
</evidence>
<dbReference type="GO" id="GO:0016787">
    <property type="term" value="F:hydrolase activity"/>
    <property type="evidence" value="ECO:0007669"/>
    <property type="project" value="UniProtKB-KW"/>
</dbReference>
<keyword evidence="8 15" id="KW-0067">ATP-binding</keyword>
<dbReference type="GO" id="GO:0004386">
    <property type="term" value="F:helicase activity"/>
    <property type="evidence" value="ECO:0007669"/>
    <property type="project" value="UniProtKB-KW"/>
</dbReference>
<dbReference type="EMBL" id="JAWSTH010000095">
    <property type="protein sequence ID" value="MDW5597606.1"/>
    <property type="molecule type" value="Genomic_DNA"/>
</dbReference>
<evidence type="ECO:0000256" key="6">
    <source>
        <dbReference type="ARBA" id="ARBA00022806"/>
    </source>
</evidence>
<dbReference type="EC" id="5.6.2.4" evidence="13"/>
<dbReference type="InterPro" id="IPR014017">
    <property type="entry name" value="DNA_helicase_UvrD-like_C"/>
</dbReference>
<reference evidence="19" key="1">
    <citation type="submission" date="2023-07" db="EMBL/GenBank/DDBJ databases">
        <title>Conexibacter stalactiti sp. nov., isolated from stalactites in a lava cave and emended description of the genus Conexibacter.</title>
        <authorList>
            <person name="Lee S.D."/>
        </authorList>
    </citation>
    <scope>NUCLEOTIDE SEQUENCE [LARGE SCALE GENOMIC DNA]</scope>
    <source>
        <strain evidence="19">KCTC 39840</strain>
    </source>
</reference>
<dbReference type="InterPro" id="IPR038726">
    <property type="entry name" value="PDDEXK_AddAB-type"/>
</dbReference>
<evidence type="ECO:0000256" key="3">
    <source>
        <dbReference type="ARBA" id="ARBA00022741"/>
    </source>
</evidence>
<sequence>MSALDGLSPAQSAAVTHRGGPLLIVGGAGSGKTRTLVARFAWLVEQGEAPEAVLALARSERAADALRRHVEDAVQAPYEELAVMTVQAFCARLLREEALEGGIDPFAVAVGRADRLAMLLERIDELTIRRHDFRGNPAALVASLVRRIDRLKDELIGPGEYAAWAETLGTEEDASDAERARGAREREFAAIYHAHDRMLAEQGALDSGDLVIGALRLLREHPQVRQRVAARYRHLLVDDVQEPNFAHGLLLRMLASEHGNLTAAGDDDQALRRFRAAATKNLRDFQAELPDARVVLLEHSFRCPRRVLDAAIAVVEPLEDRIEKRLDGPLGGEVDFWRAANERAQAQAVAADVERLIAREGVPPERIAVLVRSIAREGQAVAVALEERAVGHRLVGEAAFFQRSEVRDLLAWMRLLTDPGDAPAVVRALARPPIELRSVDLARCTQIARRRKLDMVGALGAALESPQIPPEARDRIRMFLGLYRSAVKALDTMRPDLFVHRLIERLGLRRQQLFSAQAEVVERLRGLARFGELASAFTQRQPQATPREFARSIAAAAEAGLREQEEPTPIAARGVQVMAMDSAQGLEFGHVYVLGLHAAGLPGAHTRTLEPIAPALMKETLPADDHAAHVAEMRRLLHVAMTRTRNRLVLVHPQASDRGAAQPPSPFAEEARAAVGGTWEERAEELFGPAESLHSTYRILRDELLETIKRTGSRIGELRFDTDLDVSHAIVRYLEVVKLAALIERSEDQPVADALAEVNARLASAITSEQRDILSTSPLDEWLLDADRDDRRRAAAIAAREEPTLEPFLPRRGDGVMLSASDIDTYRTCPLKYKFARVFRIPQEPTLNQRFGILVHQVLERFHAQPDPSHQPSLEEMLGLLEFGWRRGGFGGSEQEIQLRGKATSALTRYYERFQEEPAQPVAFERSFSFRVGPHLLRGRVDRVDKLPEGGFELIDYKTGPPRSRAQLEQDVQLSLYAVAAREAWQFESARGAYYYVLDDAKVPVERDSGDREWIEEVATEVAEGILSQGFEPTPSYAACGICDYRLVCPAAER</sequence>
<comment type="caution">
    <text evidence="18">The sequence shown here is derived from an EMBL/GenBank/DDBJ whole genome shotgun (WGS) entry which is preliminary data.</text>
</comment>
<proteinExistence type="inferred from homology"/>
<keyword evidence="6 15" id="KW-0347">Helicase</keyword>
<evidence type="ECO:0000256" key="11">
    <source>
        <dbReference type="ARBA" id="ARBA00023235"/>
    </source>
</evidence>
<dbReference type="Gene3D" id="1.10.10.160">
    <property type="match status" value="1"/>
</dbReference>
<comment type="similarity">
    <text evidence="1">Belongs to the helicase family. UvrD subfamily.</text>
</comment>
<dbReference type="InterPro" id="IPR011604">
    <property type="entry name" value="PDDEXK-like_dom_sf"/>
</dbReference>
<evidence type="ECO:0000259" key="17">
    <source>
        <dbReference type="PROSITE" id="PS51217"/>
    </source>
</evidence>
<evidence type="ECO:0000256" key="4">
    <source>
        <dbReference type="ARBA" id="ARBA00022763"/>
    </source>
</evidence>
<keyword evidence="10" id="KW-0234">DNA repair</keyword>
<dbReference type="Pfam" id="PF12705">
    <property type="entry name" value="PDDEXK_1"/>
    <property type="match status" value="1"/>
</dbReference>
<evidence type="ECO:0000313" key="18">
    <source>
        <dbReference type="EMBL" id="MDW5597606.1"/>
    </source>
</evidence>
<evidence type="ECO:0000256" key="10">
    <source>
        <dbReference type="ARBA" id="ARBA00023204"/>
    </source>
</evidence>
<feature type="domain" description="UvrD-like helicase C-terminal" evidence="17">
    <location>
        <begin position="305"/>
        <end position="585"/>
    </location>
</feature>
<dbReference type="InterPro" id="IPR013986">
    <property type="entry name" value="DExx_box_DNA_helicase_dom_sf"/>
</dbReference>
<feature type="binding site" evidence="15">
    <location>
        <begin position="26"/>
        <end position="33"/>
    </location>
    <ligand>
        <name>ATP</name>
        <dbReference type="ChEBI" id="CHEBI:30616"/>
    </ligand>
</feature>
<keyword evidence="5 15" id="KW-0378">Hydrolase</keyword>
<keyword evidence="3 15" id="KW-0547">Nucleotide-binding</keyword>
<evidence type="ECO:0000256" key="8">
    <source>
        <dbReference type="ARBA" id="ARBA00022840"/>
    </source>
</evidence>
<keyword evidence="9" id="KW-0238">DNA-binding</keyword>
<organism evidence="18 19">
    <name type="scientific">Conexibacter stalactiti</name>
    <dbReference type="NCBI Taxonomy" id="1940611"/>
    <lineage>
        <taxon>Bacteria</taxon>
        <taxon>Bacillati</taxon>
        <taxon>Actinomycetota</taxon>
        <taxon>Thermoleophilia</taxon>
        <taxon>Solirubrobacterales</taxon>
        <taxon>Conexibacteraceae</taxon>
        <taxon>Conexibacter</taxon>
    </lineage>
</organism>
<evidence type="ECO:0000256" key="13">
    <source>
        <dbReference type="ARBA" id="ARBA00034808"/>
    </source>
</evidence>
<keyword evidence="4" id="KW-0227">DNA damage</keyword>
<accession>A0ABU4HWA3</accession>
<dbReference type="SUPFAM" id="SSF52540">
    <property type="entry name" value="P-loop containing nucleoside triphosphate hydrolases"/>
    <property type="match status" value="1"/>
</dbReference>
<protein>
    <recommendedName>
        <fullName evidence="13">DNA 3'-5' helicase</fullName>
        <ecNumber evidence="13">5.6.2.4</ecNumber>
    </recommendedName>
</protein>
<gene>
    <name evidence="18" type="ORF">R7226_24865</name>
</gene>
<comment type="catalytic activity">
    <reaction evidence="14">
        <text>ATP + H2O = ADP + phosphate + H(+)</text>
        <dbReference type="Rhea" id="RHEA:13065"/>
        <dbReference type="ChEBI" id="CHEBI:15377"/>
        <dbReference type="ChEBI" id="CHEBI:15378"/>
        <dbReference type="ChEBI" id="CHEBI:30616"/>
        <dbReference type="ChEBI" id="CHEBI:43474"/>
        <dbReference type="ChEBI" id="CHEBI:456216"/>
        <dbReference type="EC" id="5.6.2.4"/>
    </reaction>
</comment>
<evidence type="ECO:0000256" key="12">
    <source>
        <dbReference type="ARBA" id="ARBA00034617"/>
    </source>
</evidence>
<evidence type="ECO:0000256" key="7">
    <source>
        <dbReference type="ARBA" id="ARBA00022839"/>
    </source>
</evidence>
<dbReference type="SUPFAM" id="SSF52980">
    <property type="entry name" value="Restriction endonuclease-like"/>
    <property type="match status" value="1"/>
</dbReference>
<evidence type="ECO:0000256" key="1">
    <source>
        <dbReference type="ARBA" id="ARBA00009922"/>
    </source>
</evidence>
<dbReference type="InterPro" id="IPR000212">
    <property type="entry name" value="DNA_helicase_UvrD/REP"/>
</dbReference>
<feature type="domain" description="UvrD-like helicase ATP-binding" evidence="16">
    <location>
        <begin position="5"/>
        <end position="304"/>
    </location>
</feature>
<comment type="catalytic activity">
    <reaction evidence="12">
        <text>Couples ATP hydrolysis with the unwinding of duplex DNA by translocating in the 3'-5' direction.</text>
        <dbReference type="EC" id="5.6.2.4"/>
    </reaction>
</comment>
<name>A0ABU4HWA3_9ACTN</name>
<dbReference type="CDD" id="cd17932">
    <property type="entry name" value="DEXQc_UvrD"/>
    <property type="match status" value="1"/>
</dbReference>
<dbReference type="InterPro" id="IPR027417">
    <property type="entry name" value="P-loop_NTPase"/>
</dbReference>
<dbReference type="Gene3D" id="3.40.50.300">
    <property type="entry name" value="P-loop containing nucleotide triphosphate hydrolases"/>
    <property type="match status" value="2"/>
</dbReference>
<dbReference type="PANTHER" id="PTHR11070:SF55">
    <property type="entry name" value="DNA 3'-5' HELICASE"/>
    <property type="match status" value="1"/>
</dbReference>
<evidence type="ECO:0000256" key="9">
    <source>
        <dbReference type="ARBA" id="ARBA00023125"/>
    </source>
</evidence>
<evidence type="ECO:0000256" key="5">
    <source>
        <dbReference type="ARBA" id="ARBA00022801"/>
    </source>
</evidence>
<keyword evidence="11" id="KW-0413">Isomerase</keyword>
<dbReference type="Pfam" id="PF00580">
    <property type="entry name" value="UvrD-helicase"/>
    <property type="match status" value="1"/>
</dbReference>
<evidence type="ECO:0000256" key="15">
    <source>
        <dbReference type="PROSITE-ProRule" id="PRU00560"/>
    </source>
</evidence>
<dbReference type="Pfam" id="PF13361">
    <property type="entry name" value="UvrD_C"/>
    <property type="match status" value="1"/>
</dbReference>
<dbReference type="Proteomes" id="UP001284601">
    <property type="component" value="Unassembled WGS sequence"/>
</dbReference>
<keyword evidence="7" id="KW-0269">Exonuclease</keyword>
<dbReference type="PANTHER" id="PTHR11070">
    <property type="entry name" value="UVRD / RECB / PCRA DNA HELICASE FAMILY MEMBER"/>
    <property type="match status" value="1"/>
</dbReference>
<dbReference type="PROSITE" id="PS51198">
    <property type="entry name" value="UVRD_HELICASE_ATP_BIND"/>
    <property type="match status" value="1"/>
</dbReference>
<keyword evidence="19" id="KW-1185">Reference proteome</keyword>
<dbReference type="InterPro" id="IPR011335">
    <property type="entry name" value="Restrct_endonuc-II-like"/>
</dbReference>
<evidence type="ECO:0000256" key="2">
    <source>
        <dbReference type="ARBA" id="ARBA00022722"/>
    </source>
</evidence>
<dbReference type="PROSITE" id="PS51217">
    <property type="entry name" value="UVRD_HELICASE_CTER"/>
    <property type="match status" value="1"/>
</dbReference>
<keyword evidence="2" id="KW-0540">Nuclease</keyword>
<dbReference type="InterPro" id="IPR014016">
    <property type="entry name" value="UvrD-like_ATP-bd"/>
</dbReference>
<evidence type="ECO:0000313" key="19">
    <source>
        <dbReference type="Proteomes" id="UP001284601"/>
    </source>
</evidence>
<dbReference type="Gene3D" id="3.90.320.10">
    <property type="match status" value="1"/>
</dbReference>